<dbReference type="Pfam" id="PF01554">
    <property type="entry name" value="MatE"/>
    <property type="match status" value="2"/>
</dbReference>
<protein>
    <recommendedName>
        <fullName evidence="9">Multidrug-efflux transporter</fullName>
    </recommendedName>
</protein>
<keyword evidence="2" id="KW-0813">Transport</keyword>
<sequence>MNVKRKAISLDNLFDNDKLNKKLLDKYIWILALPSLLELMLATLFGMVDMIMVGNVSAASLAAVGISNQPMMLILAVFQALNVGTTVLVARFIGTGDRRSSGLVLRQTLILTAILGVLTSLIGFLFARRVVVFMGAKPEVIPLATSYFGIVALGSIFIAITMGITAALRGAGDTVSPMKYNILSNLINVFGNYILIYGKLGFPAMGVTGAALSTTISRGLGMMMAFYAVHRQGSIFSNFPLLRLKVDVGLVKRMLRIGLPSGLEQVALRTGQIEFARTAASLGTMVFAAHQIALNVVGLSFAPGQAFGIAATTLVGQSLGAGRPDVAERCGFETRRLGMIIAFSIALLFFFFGRQIADIYINDAEVTRMAAKALKIVAIMQPLQSTQFILAGALRGAGDTRWPLLSTMIGIWCIRVVFAKVFVALGFGLIGLWTAQLLDQLFRSIFIYKRYTSDRWKTIRV</sequence>
<evidence type="ECO:0000313" key="11">
    <source>
        <dbReference type="EMBL" id="SIN71396.1"/>
    </source>
</evidence>
<feature type="transmembrane region" description="Helical" evidence="10">
    <location>
        <begin position="27"/>
        <end position="52"/>
    </location>
</feature>
<feature type="transmembrane region" description="Helical" evidence="10">
    <location>
        <begin position="409"/>
        <end position="433"/>
    </location>
</feature>
<comment type="caution">
    <text evidence="11">The sequence shown here is derived from an EMBL/GenBank/DDBJ whole genome shotgun (WGS) entry which is preliminary data.</text>
</comment>
<feature type="transmembrane region" description="Helical" evidence="10">
    <location>
        <begin position="105"/>
        <end position="127"/>
    </location>
</feature>
<evidence type="ECO:0000256" key="1">
    <source>
        <dbReference type="ARBA" id="ARBA00004651"/>
    </source>
</evidence>
<keyword evidence="3" id="KW-0050">Antiport</keyword>
<dbReference type="PANTHER" id="PTHR43298">
    <property type="entry name" value="MULTIDRUG RESISTANCE PROTEIN NORM-RELATED"/>
    <property type="match status" value="1"/>
</dbReference>
<feature type="transmembrane region" description="Helical" evidence="10">
    <location>
        <begin position="204"/>
        <end position="229"/>
    </location>
</feature>
<dbReference type="Proteomes" id="UP000185093">
    <property type="component" value="Unassembled WGS sequence"/>
</dbReference>
<keyword evidence="7" id="KW-0406">Ion transport</keyword>
<evidence type="ECO:0000313" key="12">
    <source>
        <dbReference type="Proteomes" id="UP000185093"/>
    </source>
</evidence>
<feature type="transmembrane region" description="Helical" evidence="10">
    <location>
        <begin position="147"/>
        <end position="168"/>
    </location>
</feature>
<keyword evidence="8 10" id="KW-0472">Membrane</keyword>
<evidence type="ECO:0000256" key="6">
    <source>
        <dbReference type="ARBA" id="ARBA00022989"/>
    </source>
</evidence>
<keyword evidence="5 10" id="KW-0812">Transmembrane</keyword>
<comment type="subcellular location">
    <subcellularLocation>
        <location evidence="1">Cell membrane</location>
        <topology evidence="1">Multi-pass membrane protein</topology>
    </subcellularLocation>
</comment>
<accession>A0ABY1JEB1</accession>
<proteinExistence type="predicted"/>
<keyword evidence="6 10" id="KW-1133">Transmembrane helix</keyword>
<dbReference type="InterPro" id="IPR048279">
    <property type="entry name" value="MdtK-like"/>
</dbReference>
<evidence type="ECO:0000256" key="10">
    <source>
        <dbReference type="SAM" id="Phobius"/>
    </source>
</evidence>
<feature type="transmembrane region" description="Helical" evidence="10">
    <location>
        <begin position="180"/>
        <end position="198"/>
    </location>
</feature>
<dbReference type="CDD" id="cd13137">
    <property type="entry name" value="MATE_NorM_like"/>
    <property type="match status" value="1"/>
</dbReference>
<keyword evidence="12" id="KW-1185">Reference proteome</keyword>
<dbReference type="PIRSF" id="PIRSF006603">
    <property type="entry name" value="DinF"/>
    <property type="match status" value="1"/>
</dbReference>
<dbReference type="EMBL" id="FSQZ01000001">
    <property type="protein sequence ID" value="SIN71396.1"/>
    <property type="molecule type" value="Genomic_DNA"/>
</dbReference>
<evidence type="ECO:0000256" key="4">
    <source>
        <dbReference type="ARBA" id="ARBA00022475"/>
    </source>
</evidence>
<evidence type="ECO:0000256" key="3">
    <source>
        <dbReference type="ARBA" id="ARBA00022449"/>
    </source>
</evidence>
<gene>
    <name evidence="11" type="ORF">SAMN05444368_1424</name>
</gene>
<evidence type="ECO:0000256" key="9">
    <source>
        <dbReference type="ARBA" id="ARBA00031636"/>
    </source>
</evidence>
<reference evidence="11 12" key="1">
    <citation type="submission" date="2016-11" db="EMBL/GenBank/DDBJ databases">
        <authorList>
            <person name="Varghese N."/>
            <person name="Submissions S."/>
        </authorList>
    </citation>
    <scope>NUCLEOTIDE SEQUENCE [LARGE SCALE GENOMIC DNA]</scope>
    <source>
        <strain evidence="11 12">DSM 20664</strain>
    </source>
</reference>
<evidence type="ECO:0000256" key="8">
    <source>
        <dbReference type="ARBA" id="ARBA00023136"/>
    </source>
</evidence>
<organism evidence="11 12">
    <name type="scientific">Acetomicrobium flavidum</name>
    <dbReference type="NCBI Taxonomy" id="49896"/>
    <lineage>
        <taxon>Bacteria</taxon>
        <taxon>Thermotogati</taxon>
        <taxon>Synergistota</taxon>
        <taxon>Synergistia</taxon>
        <taxon>Synergistales</taxon>
        <taxon>Acetomicrobiaceae</taxon>
        <taxon>Acetomicrobium</taxon>
    </lineage>
</organism>
<feature type="transmembrane region" description="Helical" evidence="10">
    <location>
        <begin position="337"/>
        <end position="357"/>
    </location>
</feature>
<evidence type="ECO:0000256" key="7">
    <source>
        <dbReference type="ARBA" id="ARBA00023065"/>
    </source>
</evidence>
<dbReference type="InterPro" id="IPR050222">
    <property type="entry name" value="MATE_MdtK"/>
</dbReference>
<keyword evidence="4" id="KW-1003">Cell membrane</keyword>
<evidence type="ECO:0000256" key="5">
    <source>
        <dbReference type="ARBA" id="ARBA00022692"/>
    </source>
</evidence>
<dbReference type="NCBIfam" id="TIGR00797">
    <property type="entry name" value="matE"/>
    <property type="match status" value="1"/>
</dbReference>
<feature type="transmembrane region" description="Helical" evidence="10">
    <location>
        <begin position="72"/>
        <end position="93"/>
    </location>
</feature>
<dbReference type="InterPro" id="IPR002528">
    <property type="entry name" value="MATE_fam"/>
</dbReference>
<name>A0ABY1JEB1_9BACT</name>
<evidence type="ECO:0000256" key="2">
    <source>
        <dbReference type="ARBA" id="ARBA00022448"/>
    </source>
</evidence>
<dbReference type="PANTHER" id="PTHR43298:SF2">
    <property type="entry name" value="FMN_FAD EXPORTER YEEO-RELATED"/>
    <property type="match status" value="1"/>
</dbReference>